<reference evidence="2 3" key="1">
    <citation type="submission" date="2018-01" db="EMBL/GenBank/DDBJ databases">
        <title>The draft genome of an aniline degradation strain ANB-1.</title>
        <authorList>
            <person name="Zhang L."/>
            <person name="Jiang J."/>
        </authorList>
    </citation>
    <scope>NUCLEOTIDE SEQUENCE [LARGE SCALE GENOMIC DNA]</scope>
    <source>
        <strain evidence="2 3">ANB-1</strain>
    </source>
</reference>
<accession>A0A2N8KLY9</accession>
<feature type="compositionally biased region" description="Basic and acidic residues" evidence="1">
    <location>
        <begin position="27"/>
        <end position="40"/>
    </location>
</feature>
<sequence length="168" mass="17564">MPERKTLERAARDKRQGKSASTQAGEFVREEIEHVREGKHGVRSTKQAIAIGLSKARRAGVKLPAPKKASTATKRKAEQDNHAGADGHAKSATRARATTKALKRESAKPASRSALSRHASASASKRSAAARSAAAKKAAATKGAAGRSAAAKKAARTRAANRASHAHH</sequence>
<name>A0A2N8KLY9_9BURK</name>
<evidence type="ECO:0000256" key="1">
    <source>
        <dbReference type="SAM" id="MobiDB-lite"/>
    </source>
</evidence>
<feature type="region of interest" description="Disordered" evidence="1">
    <location>
        <begin position="1"/>
        <end position="168"/>
    </location>
</feature>
<dbReference type="EMBL" id="POQS01000002">
    <property type="protein sequence ID" value="PND34471.1"/>
    <property type="molecule type" value="Genomic_DNA"/>
</dbReference>
<evidence type="ECO:0000313" key="2">
    <source>
        <dbReference type="EMBL" id="PND34471.1"/>
    </source>
</evidence>
<feature type="compositionally biased region" description="Low complexity" evidence="1">
    <location>
        <begin position="90"/>
        <end position="100"/>
    </location>
</feature>
<feature type="compositionally biased region" description="Basic and acidic residues" evidence="1">
    <location>
        <begin position="1"/>
        <end position="16"/>
    </location>
</feature>
<dbReference type="Proteomes" id="UP000235994">
    <property type="component" value="Unassembled WGS sequence"/>
</dbReference>
<dbReference type="RefSeq" id="WP_102772537.1">
    <property type="nucleotide sequence ID" value="NZ_POQS01000002.1"/>
</dbReference>
<gene>
    <name evidence="2" type="ORF">C1I89_09750</name>
</gene>
<evidence type="ECO:0000313" key="3">
    <source>
        <dbReference type="Proteomes" id="UP000235994"/>
    </source>
</evidence>
<feature type="compositionally biased region" description="Low complexity" evidence="1">
    <location>
        <begin position="110"/>
        <end position="168"/>
    </location>
</feature>
<keyword evidence="3" id="KW-1185">Reference proteome</keyword>
<organism evidence="2 3">
    <name type="scientific">Achromobacter pulmonis</name>
    <dbReference type="NCBI Taxonomy" id="1389932"/>
    <lineage>
        <taxon>Bacteria</taxon>
        <taxon>Pseudomonadati</taxon>
        <taxon>Pseudomonadota</taxon>
        <taxon>Betaproteobacteria</taxon>
        <taxon>Burkholderiales</taxon>
        <taxon>Alcaligenaceae</taxon>
        <taxon>Achromobacter</taxon>
    </lineage>
</organism>
<feature type="compositionally biased region" description="Basic and acidic residues" evidence="1">
    <location>
        <begin position="75"/>
        <end position="89"/>
    </location>
</feature>
<protein>
    <submittedName>
        <fullName evidence="2">Ku family containing domain-containing protein</fullName>
    </submittedName>
</protein>
<comment type="caution">
    <text evidence="2">The sequence shown here is derived from an EMBL/GenBank/DDBJ whole genome shotgun (WGS) entry which is preliminary data.</text>
</comment>
<dbReference type="AlphaFoldDB" id="A0A2N8KLY9"/>
<dbReference type="InterPro" id="IPR045468">
    <property type="entry name" value="DUF6496"/>
</dbReference>
<proteinExistence type="predicted"/>
<dbReference type="Pfam" id="PF20106">
    <property type="entry name" value="DUF6496"/>
    <property type="match status" value="1"/>
</dbReference>